<dbReference type="PANTHER" id="PTHR23531">
    <property type="entry name" value="QUINOLENE RESISTANCE PROTEIN NORA"/>
    <property type="match status" value="1"/>
</dbReference>
<feature type="transmembrane region" description="Helical" evidence="6">
    <location>
        <begin position="352"/>
        <end position="374"/>
    </location>
</feature>
<evidence type="ECO:0000313" key="8">
    <source>
        <dbReference type="EMBL" id="SHJ04364.1"/>
    </source>
</evidence>
<dbReference type="EMBL" id="FQZD01000011">
    <property type="protein sequence ID" value="SHJ04364.1"/>
    <property type="molecule type" value="Genomic_DNA"/>
</dbReference>
<evidence type="ECO:0000256" key="3">
    <source>
        <dbReference type="ARBA" id="ARBA00022692"/>
    </source>
</evidence>
<reference evidence="8 9" key="1">
    <citation type="submission" date="2016-11" db="EMBL/GenBank/DDBJ databases">
        <authorList>
            <person name="Varghese N."/>
            <person name="Submissions S."/>
        </authorList>
    </citation>
    <scope>NUCLEOTIDE SEQUENCE [LARGE SCALE GENOMIC DNA]</scope>
    <source>
        <strain evidence="8 9">DSM 15287</strain>
    </source>
</reference>
<protein>
    <submittedName>
        <fullName evidence="8">Predicted arabinose efflux permease, MFS family</fullName>
    </submittedName>
</protein>
<keyword evidence="9" id="KW-1185">Reference proteome</keyword>
<dbReference type="GO" id="GO:0022857">
    <property type="term" value="F:transmembrane transporter activity"/>
    <property type="evidence" value="ECO:0007669"/>
    <property type="project" value="InterPro"/>
</dbReference>
<dbReference type="AlphaFoldDB" id="A0A1M6G370"/>
<evidence type="ECO:0000259" key="7">
    <source>
        <dbReference type="PROSITE" id="PS50850"/>
    </source>
</evidence>
<dbReference type="Proteomes" id="UP000322917">
    <property type="component" value="Unassembled WGS sequence"/>
</dbReference>
<dbReference type="PROSITE" id="PS50850">
    <property type="entry name" value="MFS"/>
    <property type="match status" value="1"/>
</dbReference>
<keyword evidence="5 6" id="KW-0472">Membrane</keyword>
<gene>
    <name evidence="8" type="ORF">SAMN02745170_01602</name>
</gene>
<dbReference type="InterPro" id="IPR011701">
    <property type="entry name" value="MFS"/>
</dbReference>
<keyword evidence="2" id="KW-0813">Transport</keyword>
<evidence type="ECO:0000256" key="1">
    <source>
        <dbReference type="ARBA" id="ARBA00004651"/>
    </source>
</evidence>
<feature type="transmembrane region" description="Helical" evidence="6">
    <location>
        <begin position="294"/>
        <end position="312"/>
    </location>
</feature>
<keyword evidence="3 6" id="KW-0812">Transmembrane</keyword>
<evidence type="ECO:0000256" key="5">
    <source>
        <dbReference type="ARBA" id="ARBA00023136"/>
    </source>
</evidence>
<evidence type="ECO:0000313" key="9">
    <source>
        <dbReference type="Proteomes" id="UP000322917"/>
    </source>
</evidence>
<feature type="transmembrane region" description="Helical" evidence="6">
    <location>
        <begin position="261"/>
        <end position="282"/>
    </location>
</feature>
<dbReference type="Pfam" id="PF07690">
    <property type="entry name" value="MFS_1"/>
    <property type="match status" value="2"/>
</dbReference>
<feature type="transmembrane region" description="Helical" evidence="6">
    <location>
        <begin position="380"/>
        <end position="400"/>
    </location>
</feature>
<feature type="transmembrane region" description="Helical" evidence="6">
    <location>
        <begin position="318"/>
        <end position="340"/>
    </location>
</feature>
<feature type="transmembrane region" description="Helical" evidence="6">
    <location>
        <begin position="158"/>
        <end position="183"/>
    </location>
</feature>
<evidence type="ECO:0000256" key="6">
    <source>
        <dbReference type="SAM" id="Phobius"/>
    </source>
</evidence>
<accession>A0A1M6G370</accession>
<feature type="transmembrane region" description="Helical" evidence="6">
    <location>
        <begin position="58"/>
        <end position="87"/>
    </location>
</feature>
<dbReference type="PANTHER" id="PTHR23531:SF1">
    <property type="entry name" value="QUINOLENE RESISTANCE PROTEIN NORA"/>
    <property type="match status" value="1"/>
</dbReference>
<feature type="transmembrane region" description="Helical" evidence="6">
    <location>
        <begin position="99"/>
        <end position="116"/>
    </location>
</feature>
<dbReference type="Gene3D" id="1.20.1250.20">
    <property type="entry name" value="MFS general substrate transporter like domains"/>
    <property type="match status" value="1"/>
</dbReference>
<dbReference type="RefSeq" id="WP_223191679.1">
    <property type="nucleotide sequence ID" value="NZ_FQZD01000011.1"/>
</dbReference>
<proteinExistence type="predicted"/>
<keyword evidence="4 6" id="KW-1133">Transmembrane helix</keyword>
<feature type="transmembrane region" description="Helical" evidence="6">
    <location>
        <begin position="189"/>
        <end position="210"/>
    </location>
</feature>
<dbReference type="SUPFAM" id="SSF103473">
    <property type="entry name" value="MFS general substrate transporter"/>
    <property type="match status" value="1"/>
</dbReference>
<dbReference type="InterPro" id="IPR020846">
    <property type="entry name" value="MFS_dom"/>
</dbReference>
<feature type="domain" description="Major facilitator superfamily (MFS) profile" evidence="7">
    <location>
        <begin position="33"/>
        <end position="406"/>
    </location>
</feature>
<sequence length="412" mass="44218">MLNLPVFAINQGIENFLKAEGEKLDEFSLLSRNFVLLCLSGFLYFGSFYLLLPTIPQFVAGLGGTASQIGLVMGAFTLASVIFRPYFGKQADRYGRKRLMLLGAGCFAALFVLYGVTREILPLYGLRLLHGVAHGCYLAAAYAYIADLAPPKRRGEVIGVYGVANVIAMALFPAWGSLVIASSHDFSRLFTYSLIIAGLACTAVMFVDELKPEGTQVQKVSLKQVAKQPAVLVASFTFLTASTVYGTVITFLPVYAPQQGIANFGIFFTTYACFTLVSRVVAGKLSDRYGRKAVILPFLVLLALATGLLPFLSSERLLIVIGGCFGLGFGAFMPALNAFVVDRTLPHERASALAFFTAFMDIGITTGAVGLGIVGEHWGYGTMYGLGSLLVCLGMLLFALGSEKTRLPDAGE</sequence>
<evidence type="ECO:0000256" key="4">
    <source>
        <dbReference type="ARBA" id="ARBA00022989"/>
    </source>
</evidence>
<comment type="subcellular location">
    <subcellularLocation>
        <location evidence="1">Cell membrane</location>
        <topology evidence="1">Multi-pass membrane protein</topology>
    </subcellularLocation>
</comment>
<name>A0A1M6G370_9FIRM</name>
<evidence type="ECO:0000256" key="2">
    <source>
        <dbReference type="ARBA" id="ARBA00022448"/>
    </source>
</evidence>
<organism evidence="8 9">
    <name type="scientific">Propionispora hippei DSM 15287</name>
    <dbReference type="NCBI Taxonomy" id="1123003"/>
    <lineage>
        <taxon>Bacteria</taxon>
        <taxon>Bacillati</taxon>
        <taxon>Bacillota</taxon>
        <taxon>Negativicutes</taxon>
        <taxon>Selenomonadales</taxon>
        <taxon>Sporomusaceae</taxon>
        <taxon>Propionispora</taxon>
    </lineage>
</organism>
<dbReference type="GO" id="GO:0005886">
    <property type="term" value="C:plasma membrane"/>
    <property type="evidence" value="ECO:0007669"/>
    <property type="project" value="UniProtKB-SubCell"/>
</dbReference>
<dbReference type="InterPro" id="IPR036259">
    <property type="entry name" value="MFS_trans_sf"/>
</dbReference>
<dbReference type="CDD" id="cd17489">
    <property type="entry name" value="MFS_YfcJ_like"/>
    <property type="match status" value="1"/>
</dbReference>
<dbReference type="InterPro" id="IPR052714">
    <property type="entry name" value="MFS_Exporter"/>
</dbReference>
<feature type="transmembrane region" description="Helical" evidence="6">
    <location>
        <begin position="231"/>
        <end position="255"/>
    </location>
</feature>
<feature type="transmembrane region" description="Helical" evidence="6">
    <location>
        <begin position="33"/>
        <end position="52"/>
    </location>
</feature>
<feature type="transmembrane region" description="Helical" evidence="6">
    <location>
        <begin position="128"/>
        <end position="146"/>
    </location>
</feature>